<dbReference type="RefSeq" id="WP_200247115.1">
    <property type="nucleotide sequence ID" value="NZ_NRRY01000037.1"/>
</dbReference>
<evidence type="ECO:0000313" key="2">
    <source>
        <dbReference type="Proteomes" id="UP001138768"/>
    </source>
</evidence>
<name>A0A9X1B5B0_9GAMM</name>
<dbReference type="EMBL" id="NRRY01000037">
    <property type="protein sequence ID" value="MBK1620325.1"/>
    <property type="molecule type" value="Genomic_DNA"/>
</dbReference>
<protein>
    <submittedName>
        <fullName evidence="1">Uncharacterized protein</fullName>
    </submittedName>
</protein>
<sequence>MGEVYLIGSVLLQGLKADPPTLEVASDTVRLIYALPERLEPWAGKTLREVDLTAQVRHVPGAEIPAITPLAASSAAIPPRLQRWLTAP</sequence>
<evidence type="ECO:0000313" key="1">
    <source>
        <dbReference type="EMBL" id="MBK1620325.1"/>
    </source>
</evidence>
<accession>A0A9X1B5B0</accession>
<comment type="caution">
    <text evidence="1">The sequence shown here is derived from an EMBL/GenBank/DDBJ whole genome shotgun (WGS) entry which is preliminary data.</text>
</comment>
<dbReference type="Proteomes" id="UP001138768">
    <property type="component" value="Unassembled WGS sequence"/>
</dbReference>
<proteinExistence type="predicted"/>
<keyword evidence="2" id="KW-1185">Reference proteome</keyword>
<reference evidence="1 2" key="1">
    <citation type="journal article" date="2020" name="Microorganisms">
        <title>Osmotic Adaptation and Compatible Solute Biosynthesis of Phototrophic Bacteria as Revealed from Genome Analyses.</title>
        <authorList>
            <person name="Imhoff J.F."/>
            <person name="Rahn T."/>
            <person name="Kunzel S."/>
            <person name="Keller A."/>
            <person name="Neulinger S.C."/>
        </authorList>
    </citation>
    <scope>NUCLEOTIDE SEQUENCE [LARGE SCALE GENOMIC DNA]</scope>
    <source>
        <strain evidence="1 2">DSM 25653</strain>
    </source>
</reference>
<dbReference type="AlphaFoldDB" id="A0A9X1B5B0"/>
<gene>
    <name evidence="1" type="ORF">CKO42_18145</name>
</gene>
<organism evidence="1 2">
    <name type="scientific">Lamprobacter modestohalophilus</name>
    <dbReference type="NCBI Taxonomy" id="1064514"/>
    <lineage>
        <taxon>Bacteria</taxon>
        <taxon>Pseudomonadati</taxon>
        <taxon>Pseudomonadota</taxon>
        <taxon>Gammaproteobacteria</taxon>
        <taxon>Chromatiales</taxon>
        <taxon>Chromatiaceae</taxon>
        <taxon>Lamprobacter</taxon>
    </lineage>
</organism>